<gene>
    <name evidence="4" type="ORF">JD844_013731</name>
</gene>
<feature type="compositionally biased region" description="Basic and acidic residues" evidence="2">
    <location>
        <begin position="30"/>
        <end position="44"/>
    </location>
</feature>
<feature type="region of interest" description="Disordered" evidence="2">
    <location>
        <begin position="1"/>
        <end position="44"/>
    </location>
</feature>
<comment type="caution">
    <text evidence="4">The sequence shown here is derived from an EMBL/GenBank/DDBJ whole genome shotgun (WGS) entry which is preliminary data.</text>
</comment>
<dbReference type="PANTHER" id="PTHR45935">
    <property type="entry name" value="PROTEIN ZBED8-RELATED"/>
    <property type="match status" value="1"/>
</dbReference>
<dbReference type="PROSITE" id="PS50804">
    <property type="entry name" value="SCAN_BOX"/>
    <property type="match status" value="1"/>
</dbReference>
<accession>A0ABQ7TM68</accession>
<evidence type="ECO:0000313" key="4">
    <source>
        <dbReference type="EMBL" id="KAH0630557.1"/>
    </source>
</evidence>
<feature type="domain" description="SCAN box" evidence="3">
    <location>
        <begin position="151"/>
        <end position="229"/>
    </location>
</feature>
<feature type="region of interest" description="Disordered" evidence="2">
    <location>
        <begin position="398"/>
        <end position="419"/>
    </location>
</feature>
<dbReference type="CDD" id="cd07936">
    <property type="entry name" value="SCAN"/>
    <property type="match status" value="1"/>
</dbReference>
<dbReference type="InterPro" id="IPR003309">
    <property type="entry name" value="SCAN_dom"/>
</dbReference>
<dbReference type="SMART" id="SM00431">
    <property type="entry name" value="SCAN"/>
    <property type="match status" value="1"/>
</dbReference>
<name>A0ABQ7TM68_PHRPL</name>
<dbReference type="Proteomes" id="UP000826234">
    <property type="component" value="Unassembled WGS sequence"/>
</dbReference>
<feature type="compositionally biased region" description="Basic and acidic residues" evidence="2">
    <location>
        <begin position="407"/>
        <end position="416"/>
    </location>
</feature>
<organism evidence="4 5">
    <name type="scientific">Phrynosoma platyrhinos</name>
    <name type="common">Desert horned lizard</name>
    <dbReference type="NCBI Taxonomy" id="52577"/>
    <lineage>
        <taxon>Eukaryota</taxon>
        <taxon>Metazoa</taxon>
        <taxon>Chordata</taxon>
        <taxon>Craniata</taxon>
        <taxon>Vertebrata</taxon>
        <taxon>Euteleostomi</taxon>
        <taxon>Lepidosauria</taxon>
        <taxon>Squamata</taxon>
        <taxon>Bifurcata</taxon>
        <taxon>Unidentata</taxon>
        <taxon>Episquamata</taxon>
        <taxon>Toxicofera</taxon>
        <taxon>Iguania</taxon>
        <taxon>Phrynosomatidae</taxon>
        <taxon>Phrynosomatinae</taxon>
        <taxon>Phrynosoma</taxon>
    </lineage>
</organism>
<keyword evidence="5" id="KW-1185">Reference proteome</keyword>
<proteinExistence type="predicted"/>
<keyword evidence="1" id="KW-0539">Nucleus</keyword>
<dbReference type="InterPro" id="IPR038269">
    <property type="entry name" value="SCAN_sf"/>
</dbReference>
<evidence type="ECO:0000256" key="1">
    <source>
        <dbReference type="ARBA" id="ARBA00023242"/>
    </source>
</evidence>
<dbReference type="Gene3D" id="1.10.4020.10">
    <property type="entry name" value="DNA breaking-rejoining enzymes"/>
    <property type="match status" value="1"/>
</dbReference>
<dbReference type="Pfam" id="PF02023">
    <property type="entry name" value="SCAN"/>
    <property type="match status" value="1"/>
</dbReference>
<dbReference type="SUPFAM" id="SSF47353">
    <property type="entry name" value="Retrovirus capsid dimerization domain-like"/>
    <property type="match status" value="1"/>
</dbReference>
<reference evidence="4 5" key="1">
    <citation type="journal article" date="2022" name="Gigascience">
        <title>A chromosome-level genome assembly and annotation of the desert horned lizard, Phrynosoma platyrhinos, provides insight into chromosomal rearrangements among reptiles.</title>
        <authorList>
            <person name="Koochekian N."/>
            <person name="Ascanio A."/>
            <person name="Farleigh K."/>
            <person name="Card D.C."/>
            <person name="Schield D.R."/>
            <person name="Castoe T.A."/>
            <person name="Jezkova T."/>
        </authorList>
    </citation>
    <scope>NUCLEOTIDE SEQUENCE [LARGE SCALE GENOMIC DNA]</scope>
    <source>
        <strain evidence="4">NK-2021</strain>
    </source>
</reference>
<dbReference type="InterPro" id="IPR050916">
    <property type="entry name" value="SCAN-C2H2_zinc_finger"/>
</dbReference>
<evidence type="ECO:0000259" key="3">
    <source>
        <dbReference type="PROSITE" id="PS50804"/>
    </source>
</evidence>
<evidence type="ECO:0000256" key="2">
    <source>
        <dbReference type="SAM" id="MobiDB-lite"/>
    </source>
</evidence>
<evidence type="ECO:0000313" key="5">
    <source>
        <dbReference type="Proteomes" id="UP000826234"/>
    </source>
</evidence>
<sequence length="702" mass="80055">MKEQNSARPQLEQGPQREGKASSAIQSEYMTERPKWRLSEQDKDLSGKRMQQRWEAQWQEFLKTLQSPYSGNLQLSETTPWDDTKAFLASFEQVAEACRWPQGEWVIRLLPALSGEAEQAFQNMASTDQEDYGKVKAAILRADALRMEMRRQHFRQFCCQEVEDPRRIHCQLQELCHRWLKPEKRSKEQILELLILEQFLASLPPDLQSWIRAAGPDTCSQAVALVEDFLMTQQGAESAKWQKPLQDVCVGSLEVEKVQSDAVQGQIYKEAKQAGDAEITLLGNGAEHPNHSSSLLPPEGQEVTEARLSEGLVNLKETGVSLHMVEQTLTQPGQQTMFWQVLQEDSGNVQPFGDEKRCWIKMEKSQQGDSLPKETHGVLTETFHWSIPMASEIHDHRYGSEGQQGEKPPEEQKESSELTQGFAGAGIKTSGMPIEGEKALLSKYGRKYKSDLVTYAGEYPVECLRWEEDMQNTSYLNPLQETLKGEKQQVISECNESRCWIKMEKSQQGETVPEETQKVLAETIQWNFPVTSEIHELKRDKKRNPIKMENAQQGEMRPEEIHRTCAETAKGNFVAVEILGQIWEPERQQRENPVRRENECTELSKDLTGAVSQTSTMHGTEEMSSFLQDEGGYSFRSGYMIHSREDSYECPVALKHFPEVTCFDKHQGLKVSKKENEVSEYIKKENLMGCPNKLSGLTSVIL</sequence>
<protein>
    <recommendedName>
        <fullName evidence="3">SCAN box domain-containing protein</fullName>
    </recommendedName>
</protein>
<dbReference type="EMBL" id="JAIPUX010000439">
    <property type="protein sequence ID" value="KAH0630557.1"/>
    <property type="molecule type" value="Genomic_DNA"/>
</dbReference>
<dbReference type="PANTHER" id="PTHR45935:SF15">
    <property type="entry name" value="SCAN BOX DOMAIN-CONTAINING PROTEIN"/>
    <property type="match status" value="1"/>
</dbReference>